<evidence type="ECO:0000256" key="6">
    <source>
        <dbReference type="ARBA" id="ARBA00022989"/>
    </source>
</evidence>
<evidence type="ECO:0000256" key="1">
    <source>
        <dbReference type="ARBA" id="ARBA00004429"/>
    </source>
</evidence>
<keyword evidence="12" id="KW-1185">Reference proteome</keyword>
<dbReference type="Pfam" id="PF04290">
    <property type="entry name" value="DctQ"/>
    <property type="match status" value="1"/>
</dbReference>
<evidence type="ECO:0000313" key="12">
    <source>
        <dbReference type="Proteomes" id="UP000706333"/>
    </source>
</evidence>
<reference evidence="11" key="1">
    <citation type="submission" date="2017-05" db="EMBL/GenBank/DDBJ databases">
        <authorList>
            <person name="Imhoff J.F."/>
            <person name="Rahn T."/>
            <person name="Kuenzel S."/>
            <person name="Neulinger S.C."/>
        </authorList>
    </citation>
    <scope>NUCLEOTIDE SEQUENCE</scope>
    <source>
        <strain evidence="11">LMG 28126</strain>
    </source>
</reference>
<keyword evidence="7 9" id="KW-0472">Membrane</keyword>
<evidence type="ECO:0000256" key="8">
    <source>
        <dbReference type="ARBA" id="ARBA00038436"/>
    </source>
</evidence>
<evidence type="ECO:0000259" key="10">
    <source>
        <dbReference type="Pfam" id="PF04290"/>
    </source>
</evidence>
<dbReference type="GO" id="GO:0022857">
    <property type="term" value="F:transmembrane transporter activity"/>
    <property type="evidence" value="ECO:0007669"/>
    <property type="project" value="UniProtKB-UniRule"/>
</dbReference>
<dbReference type="PANTHER" id="PTHR35011">
    <property type="entry name" value="2,3-DIKETO-L-GULONATE TRAP TRANSPORTER SMALL PERMEASE PROTEIN YIAM"/>
    <property type="match status" value="1"/>
</dbReference>
<protein>
    <recommendedName>
        <fullName evidence="9">TRAP transporter small permease protein</fullName>
    </recommendedName>
</protein>
<dbReference type="Proteomes" id="UP000706333">
    <property type="component" value="Unassembled WGS sequence"/>
</dbReference>
<evidence type="ECO:0000256" key="5">
    <source>
        <dbReference type="ARBA" id="ARBA00022692"/>
    </source>
</evidence>
<comment type="caution">
    <text evidence="11">The sequence shown here is derived from an EMBL/GenBank/DDBJ whole genome shotgun (WGS) entry which is preliminary data.</text>
</comment>
<dbReference type="GO" id="GO:0005886">
    <property type="term" value="C:plasma membrane"/>
    <property type="evidence" value="ECO:0007669"/>
    <property type="project" value="UniProtKB-SubCell"/>
</dbReference>
<dbReference type="EMBL" id="NHSD01000192">
    <property type="protein sequence ID" value="MBK5926985.1"/>
    <property type="molecule type" value="Genomic_DNA"/>
</dbReference>
<dbReference type="PANTHER" id="PTHR35011:SF4">
    <property type="entry name" value="SLL1102 PROTEIN"/>
    <property type="match status" value="1"/>
</dbReference>
<comment type="similarity">
    <text evidence="8 9">Belongs to the TRAP transporter small permease family.</text>
</comment>
<proteinExistence type="inferred from homology"/>
<dbReference type="RefSeq" id="WP_201156753.1">
    <property type="nucleotide sequence ID" value="NZ_NHSD01000192.1"/>
</dbReference>
<feature type="transmembrane region" description="Helical" evidence="9">
    <location>
        <begin position="107"/>
        <end position="129"/>
    </location>
</feature>
<organism evidence="11 12">
    <name type="scientific">Rhodobaculum claviforme</name>
    <dbReference type="NCBI Taxonomy" id="1549854"/>
    <lineage>
        <taxon>Bacteria</taxon>
        <taxon>Pseudomonadati</taxon>
        <taxon>Pseudomonadota</taxon>
        <taxon>Alphaproteobacteria</taxon>
        <taxon>Rhodobacterales</taxon>
        <taxon>Paracoccaceae</taxon>
        <taxon>Rhodobaculum</taxon>
    </lineage>
</organism>
<accession>A0A934WGJ1</accession>
<dbReference type="InterPro" id="IPR007387">
    <property type="entry name" value="TRAP_DctQ"/>
</dbReference>
<comment type="subcellular location">
    <subcellularLocation>
        <location evidence="1 9">Cell inner membrane</location>
        <topology evidence="1 9">Multi-pass membrane protein</topology>
    </subcellularLocation>
</comment>
<sequence>MGEGNTGSEPGWVRLCAGTVAGIDGICRWSGYLTAWLTLGTVLVCFASVYLRYVMGVGLIWLQELYVWQHAAVIMLGSAYTMMTGGMVRVDVFYTRWSDRRRAATDLVMTLAVLVPFLWVFGSLTWTFFLAAWRIDEGSINPQGLPNVWLLKGAMVAFVALVALQGLAFVLRGVLVLGGRPQYVLGHGGHGADQTV</sequence>
<keyword evidence="3" id="KW-1003">Cell membrane</keyword>
<evidence type="ECO:0000256" key="7">
    <source>
        <dbReference type="ARBA" id="ARBA00023136"/>
    </source>
</evidence>
<feature type="transmembrane region" description="Helical" evidence="9">
    <location>
        <begin position="65"/>
        <end position="86"/>
    </location>
</feature>
<comment type="function">
    <text evidence="9">Part of the tripartite ATP-independent periplasmic (TRAP) transport system.</text>
</comment>
<gene>
    <name evidence="11" type="ORF">CCR87_06435</name>
</gene>
<evidence type="ECO:0000256" key="3">
    <source>
        <dbReference type="ARBA" id="ARBA00022475"/>
    </source>
</evidence>
<dbReference type="AlphaFoldDB" id="A0A934WGJ1"/>
<feature type="transmembrane region" description="Helical" evidence="9">
    <location>
        <begin position="149"/>
        <end position="171"/>
    </location>
</feature>
<keyword evidence="2 9" id="KW-0813">Transport</keyword>
<keyword evidence="4 9" id="KW-0997">Cell inner membrane</keyword>
<feature type="transmembrane region" description="Helical" evidence="9">
    <location>
        <begin position="33"/>
        <end position="53"/>
    </location>
</feature>
<reference evidence="11" key="2">
    <citation type="journal article" date="2020" name="Microorganisms">
        <title>Osmotic Adaptation and Compatible Solute Biosynthesis of Phototrophic Bacteria as Revealed from Genome Analyses.</title>
        <authorList>
            <person name="Imhoff J.F."/>
            <person name="Rahn T."/>
            <person name="Kunzel S."/>
            <person name="Keller A."/>
            <person name="Neulinger S.C."/>
        </authorList>
    </citation>
    <scope>NUCLEOTIDE SEQUENCE</scope>
    <source>
        <strain evidence="11">LMG 28126</strain>
    </source>
</reference>
<feature type="domain" description="Tripartite ATP-independent periplasmic transporters DctQ component" evidence="10">
    <location>
        <begin position="42"/>
        <end position="174"/>
    </location>
</feature>
<dbReference type="InterPro" id="IPR055348">
    <property type="entry name" value="DctQ"/>
</dbReference>
<comment type="subunit">
    <text evidence="9">The complex comprises the extracytoplasmic solute receptor protein and the two transmembrane proteins.</text>
</comment>
<name>A0A934WGJ1_9RHOB</name>
<evidence type="ECO:0000256" key="2">
    <source>
        <dbReference type="ARBA" id="ARBA00022448"/>
    </source>
</evidence>
<keyword evidence="5 9" id="KW-0812">Transmembrane</keyword>
<evidence type="ECO:0000256" key="4">
    <source>
        <dbReference type="ARBA" id="ARBA00022519"/>
    </source>
</evidence>
<evidence type="ECO:0000256" key="9">
    <source>
        <dbReference type="RuleBase" id="RU369079"/>
    </source>
</evidence>
<evidence type="ECO:0000313" key="11">
    <source>
        <dbReference type="EMBL" id="MBK5926985.1"/>
    </source>
</evidence>
<keyword evidence="6 9" id="KW-1133">Transmembrane helix</keyword>